<dbReference type="EMBL" id="BMWC01000002">
    <property type="protein sequence ID" value="GGW92217.1"/>
    <property type="molecule type" value="Genomic_DNA"/>
</dbReference>
<proteinExistence type="predicted"/>
<dbReference type="RefSeq" id="WP_190049989.1">
    <property type="nucleotide sequence ID" value="NZ_BMWC01000002.1"/>
</dbReference>
<protein>
    <submittedName>
        <fullName evidence="1">Uncharacterized protein</fullName>
    </submittedName>
</protein>
<sequence length="249" mass="26534">MTPAADSTTAQHVSAAGRNLPPLWFLAPEGFFALPLAATPEERSERALHFVRELYSRGDESIWEPAAPYYAAIAELMGDTGVSYAAMGLFSTVEEPDAPAGHVLRHEPAEGVAQCALTVAIAPTDQAGADTDVVAQGILATLSGDPYNDAIWLDLPCGPAVSCVTVREYSLSPELSATGEETKLRTGQIQVHVPFPTGPYTAIFTLYTASMDHWAEIYRLMSAVLQTVSFVDPAEDVADGSPEDDYEGA</sequence>
<dbReference type="Proteomes" id="UP000617743">
    <property type="component" value="Unassembled WGS sequence"/>
</dbReference>
<organism evidence="1 2">
    <name type="scientific">Streptomyces lomondensis</name>
    <dbReference type="NCBI Taxonomy" id="68229"/>
    <lineage>
        <taxon>Bacteria</taxon>
        <taxon>Bacillati</taxon>
        <taxon>Actinomycetota</taxon>
        <taxon>Actinomycetes</taxon>
        <taxon>Kitasatosporales</taxon>
        <taxon>Streptomycetaceae</taxon>
        <taxon>Streptomyces</taxon>
    </lineage>
</organism>
<accession>A0ABQ2X1N2</accession>
<reference evidence="2" key="1">
    <citation type="journal article" date="2019" name="Int. J. Syst. Evol. Microbiol.">
        <title>The Global Catalogue of Microorganisms (GCM) 10K type strain sequencing project: providing services to taxonomists for standard genome sequencing and annotation.</title>
        <authorList>
            <consortium name="The Broad Institute Genomics Platform"/>
            <consortium name="The Broad Institute Genome Sequencing Center for Infectious Disease"/>
            <person name="Wu L."/>
            <person name="Ma J."/>
        </authorList>
    </citation>
    <scope>NUCLEOTIDE SEQUENCE [LARGE SCALE GENOMIC DNA]</scope>
    <source>
        <strain evidence="2">JCM 4866</strain>
    </source>
</reference>
<evidence type="ECO:0000313" key="1">
    <source>
        <dbReference type="EMBL" id="GGW92217.1"/>
    </source>
</evidence>
<keyword evidence="2" id="KW-1185">Reference proteome</keyword>
<evidence type="ECO:0000313" key="2">
    <source>
        <dbReference type="Proteomes" id="UP000617743"/>
    </source>
</evidence>
<gene>
    <name evidence="1" type="ORF">GCM10010383_22600</name>
</gene>
<name>A0ABQ2X1N2_9ACTN</name>
<comment type="caution">
    <text evidence="1">The sequence shown here is derived from an EMBL/GenBank/DDBJ whole genome shotgun (WGS) entry which is preliminary data.</text>
</comment>